<feature type="non-terminal residue" evidence="2">
    <location>
        <position position="1"/>
    </location>
</feature>
<dbReference type="AlphaFoldDB" id="A0A383AQ04"/>
<evidence type="ECO:0000313" key="2">
    <source>
        <dbReference type="EMBL" id="SVE09996.1"/>
    </source>
</evidence>
<dbReference type="InterPro" id="IPR034505">
    <property type="entry name" value="Coproporphyrinogen-III_oxidase"/>
</dbReference>
<dbReference type="Gene3D" id="3.30.750.200">
    <property type="match status" value="1"/>
</dbReference>
<dbReference type="InterPro" id="IPR058240">
    <property type="entry name" value="rSAM_sf"/>
</dbReference>
<organism evidence="2">
    <name type="scientific">marine metagenome</name>
    <dbReference type="NCBI Taxonomy" id="408172"/>
    <lineage>
        <taxon>unclassified sequences</taxon>
        <taxon>metagenomes</taxon>
        <taxon>ecological metagenomes</taxon>
    </lineage>
</organism>
<dbReference type="PANTHER" id="PTHR13932:SF5">
    <property type="entry name" value="RADICAL S-ADENOSYL METHIONINE DOMAIN-CONTAINING PROTEIN 1, MITOCHONDRIAL"/>
    <property type="match status" value="1"/>
</dbReference>
<gene>
    <name evidence="2" type="ORF">METZ01_LOCUS462850</name>
</gene>
<reference evidence="2" key="1">
    <citation type="submission" date="2018-05" db="EMBL/GenBank/DDBJ databases">
        <authorList>
            <person name="Lanie J.A."/>
            <person name="Ng W.-L."/>
            <person name="Kazmierczak K.M."/>
            <person name="Andrzejewski T.M."/>
            <person name="Davidsen T.M."/>
            <person name="Wayne K.J."/>
            <person name="Tettelin H."/>
            <person name="Glass J.I."/>
            <person name="Rusch D."/>
            <person name="Podicherti R."/>
            <person name="Tsui H.-C.T."/>
            <person name="Winkler M.E."/>
        </authorList>
    </citation>
    <scope>NUCLEOTIDE SEQUENCE</scope>
</reference>
<dbReference type="Pfam" id="PF06969">
    <property type="entry name" value="HemN_C"/>
    <property type="match status" value="1"/>
</dbReference>
<name>A0A383AQ04_9ZZZZ</name>
<evidence type="ECO:0000259" key="1">
    <source>
        <dbReference type="Pfam" id="PF06969"/>
    </source>
</evidence>
<feature type="domain" description="HemN C-terminal" evidence="1">
    <location>
        <begin position="181"/>
        <end position="247"/>
    </location>
</feature>
<dbReference type="InterPro" id="IPR010723">
    <property type="entry name" value="HemN_C"/>
</dbReference>
<dbReference type="GO" id="GO:0006779">
    <property type="term" value="P:porphyrin-containing compound biosynthetic process"/>
    <property type="evidence" value="ECO:0007669"/>
    <property type="project" value="TreeGrafter"/>
</dbReference>
<dbReference type="PANTHER" id="PTHR13932">
    <property type="entry name" value="COPROPORPHYRINIGEN III OXIDASE"/>
    <property type="match status" value="1"/>
</dbReference>
<proteinExistence type="predicted"/>
<feature type="non-terminal residue" evidence="2">
    <location>
        <position position="250"/>
    </location>
</feature>
<dbReference type="GO" id="GO:0005737">
    <property type="term" value="C:cytoplasm"/>
    <property type="evidence" value="ECO:0007669"/>
    <property type="project" value="TreeGrafter"/>
</dbReference>
<sequence>QSFDKNELRILDRAHGTKEIHCTIDAARDAGFDNLSLDLMFAIPNQTLASWKNNLYQALDKSPEHLSTYNLTIEEGTAFWKMQSNDKLTMPNDDHQLELYKQTIDILKKEGFDHYEISNFARSGKQCKHNITYWQNTNTLGLGAGASSYINGVRFKNTNLPAHYIRKVLEHHISTESSESLEPRQVMGETIMLGLRLLKGINILNFEERFQISFKTVFGSIVESLKKKGLIIIEQNQLRLSEKGLFLAES</sequence>
<dbReference type="SUPFAM" id="SSF102114">
    <property type="entry name" value="Radical SAM enzymes"/>
    <property type="match status" value="1"/>
</dbReference>
<dbReference type="GO" id="GO:0051539">
    <property type="term" value="F:4 iron, 4 sulfur cluster binding"/>
    <property type="evidence" value="ECO:0007669"/>
    <property type="project" value="TreeGrafter"/>
</dbReference>
<dbReference type="EMBL" id="UINC01194084">
    <property type="protein sequence ID" value="SVE09996.1"/>
    <property type="molecule type" value="Genomic_DNA"/>
</dbReference>
<accession>A0A383AQ04</accession>
<protein>
    <recommendedName>
        <fullName evidence="1">HemN C-terminal domain-containing protein</fullName>
    </recommendedName>
</protein>